<accession>A0A4R6ZQE2</accession>
<dbReference type="Gene3D" id="3.10.200.10">
    <property type="entry name" value="Alpha carbonic anhydrase"/>
    <property type="match status" value="1"/>
</dbReference>
<comment type="caution">
    <text evidence="8">The sequence shown here is derived from an EMBL/GenBank/DDBJ whole genome shotgun (WGS) entry which is preliminary data.</text>
</comment>
<dbReference type="Proteomes" id="UP000295558">
    <property type="component" value="Unassembled WGS sequence"/>
</dbReference>
<keyword evidence="3" id="KW-0479">Metal-binding</keyword>
<protein>
    <recommendedName>
        <fullName evidence="2">carbonic anhydrase</fullName>
        <ecNumber evidence="2">4.2.1.1</ecNumber>
    </recommendedName>
</protein>
<dbReference type="EMBL" id="SNZK01000002">
    <property type="protein sequence ID" value="TDR54622.1"/>
    <property type="molecule type" value="Genomic_DNA"/>
</dbReference>
<evidence type="ECO:0000256" key="4">
    <source>
        <dbReference type="ARBA" id="ARBA00022833"/>
    </source>
</evidence>
<proteinExistence type="inferred from homology"/>
<dbReference type="GO" id="GO:0008270">
    <property type="term" value="F:zinc ion binding"/>
    <property type="evidence" value="ECO:0007669"/>
    <property type="project" value="InterPro"/>
</dbReference>
<evidence type="ECO:0000313" key="8">
    <source>
        <dbReference type="EMBL" id="TDR54622.1"/>
    </source>
</evidence>
<dbReference type="EC" id="4.2.1.1" evidence="2"/>
<dbReference type="OrthoDB" id="5327615at2"/>
<evidence type="ECO:0000313" key="9">
    <source>
        <dbReference type="Proteomes" id="UP000295558"/>
    </source>
</evidence>
<sequence length="233" mass="26745">MTEPLVKWSYKGEKGPNFWGHICDEYAIANSGKNQSPIDIHMEKVMEVQEASPLDLDYKETKYTVRRVENSVHLFPESKEQGLTYNGTRYNLVAFHGHIPSEHTLNEHYFSMEWHLVHMNEAGERLVLGIWMEQELEGSDFGELASIFPEVFADFGIEKELLLDVSGFLPESKAYFTYQGSLTTPPTFEGVTWIVLRDATSIAEEDFTAFQEIIEDTNRPLQELGNRQIHHSA</sequence>
<gene>
    <name evidence="8" type="ORF">DFP96_102211</name>
</gene>
<evidence type="ECO:0000256" key="2">
    <source>
        <dbReference type="ARBA" id="ARBA00012925"/>
    </source>
</evidence>
<keyword evidence="9" id="KW-1185">Reference proteome</keyword>
<dbReference type="InterPro" id="IPR036398">
    <property type="entry name" value="CA_dom_sf"/>
</dbReference>
<dbReference type="AlphaFoldDB" id="A0A4R6ZQE2"/>
<dbReference type="SUPFAM" id="SSF51069">
    <property type="entry name" value="Carbonic anhydrase"/>
    <property type="match status" value="1"/>
</dbReference>
<comment type="catalytic activity">
    <reaction evidence="6">
        <text>hydrogencarbonate + H(+) = CO2 + H2O</text>
        <dbReference type="Rhea" id="RHEA:10748"/>
        <dbReference type="ChEBI" id="CHEBI:15377"/>
        <dbReference type="ChEBI" id="CHEBI:15378"/>
        <dbReference type="ChEBI" id="CHEBI:16526"/>
        <dbReference type="ChEBI" id="CHEBI:17544"/>
        <dbReference type="EC" id="4.2.1.1"/>
    </reaction>
</comment>
<dbReference type="PANTHER" id="PTHR18952:SF265">
    <property type="entry name" value="CARBONIC ANHYDRASE"/>
    <property type="match status" value="1"/>
</dbReference>
<dbReference type="CDD" id="cd03124">
    <property type="entry name" value="alpha_CA_prokaryotic_like"/>
    <property type="match status" value="1"/>
</dbReference>
<dbReference type="RefSeq" id="WP_036073542.1">
    <property type="nucleotide sequence ID" value="NZ_JAASUO010000002.1"/>
</dbReference>
<organism evidence="8 9">
    <name type="scientific">Listeria rocourtiae</name>
    <dbReference type="NCBI Taxonomy" id="647910"/>
    <lineage>
        <taxon>Bacteria</taxon>
        <taxon>Bacillati</taxon>
        <taxon>Bacillota</taxon>
        <taxon>Bacilli</taxon>
        <taxon>Bacillales</taxon>
        <taxon>Listeriaceae</taxon>
        <taxon>Listeria</taxon>
    </lineage>
</organism>
<evidence type="ECO:0000256" key="6">
    <source>
        <dbReference type="ARBA" id="ARBA00048348"/>
    </source>
</evidence>
<comment type="similarity">
    <text evidence="1">Belongs to the alpha-carbonic anhydrase family.</text>
</comment>
<evidence type="ECO:0000256" key="5">
    <source>
        <dbReference type="ARBA" id="ARBA00023239"/>
    </source>
</evidence>
<name>A0A4R6ZQE2_9LIST</name>
<evidence type="ECO:0000256" key="1">
    <source>
        <dbReference type="ARBA" id="ARBA00010718"/>
    </source>
</evidence>
<keyword evidence="5" id="KW-0456">Lyase</keyword>
<feature type="domain" description="Alpha-carbonic anhydrase" evidence="7">
    <location>
        <begin position="6"/>
        <end position="233"/>
    </location>
</feature>
<dbReference type="InterPro" id="IPR023561">
    <property type="entry name" value="Carbonic_anhydrase_a-class"/>
</dbReference>
<dbReference type="InterPro" id="IPR001148">
    <property type="entry name" value="CA_dom"/>
</dbReference>
<reference evidence="8 9" key="1">
    <citation type="submission" date="2019-03" db="EMBL/GenBank/DDBJ databases">
        <title>Genomic Encyclopedia of Type Strains, Phase III (KMG-III): the genomes of soil and plant-associated and newly described type strains.</title>
        <authorList>
            <person name="Whitman W."/>
        </authorList>
    </citation>
    <scope>NUCLEOTIDE SEQUENCE [LARGE SCALE GENOMIC DNA]</scope>
    <source>
        <strain evidence="8 9">CECT 7972</strain>
    </source>
</reference>
<evidence type="ECO:0000259" key="7">
    <source>
        <dbReference type="PROSITE" id="PS51144"/>
    </source>
</evidence>
<dbReference type="STRING" id="1265846.PROCOU_15749"/>
<keyword evidence="4" id="KW-0862">Zinc</keyword>
<dbReference type="PROSITE" id="PS51144">
    <property type="entry name" value="ALPHA_CA_2"/>
    <property type="match status" value="1"/>
</dbReference>
<dbReference type="GO" id="GO:0004089">
    <property type="term" value="F:carbonate dehydratase activity"/>
    <property type="evidence" value="ECO:0007669"/>
    <property type="project" value="UniProtKB-EC"/>
</dbReference>
<dbReference type="PANTHER" id="PTHR18952">
    <property type="entry name" value="CARBONIC ANHYDRASE"/>
    <property type="match status" value="1"/>
</dbReference>
<dbReference type="Pfam" id="PF00194">
    <property type="entry name" value="Carb_anhydrase"/>
    <property type="match status" value="1"/>
</dbReference>
<evidence type="ECO:0000256" key="3">
    <source>
        <dbReference type="ARBA" id="ARBA00022723"/>
    </source>
</evidence>
<dbReference type="InterPro" id="IPR041891">
    <property type="entry name" value="Alpha_CA_prokaryot-like"/>
</dbReference>
<dbReference type="SMART" id="SM01057">
    <property type="entry name" value="Carb_anhydrase"/>
    <property type="match status" value="1"/>
</dbReference>